<evidence type="ECO:0000256" key="2">
    <source>
        <dbReference type="ARBA" id="ARBA00022768"/>
    </source>
</evidence>
<dbReference type="InterPro" id="IPR014717">
    <property type="entry name" value="Transl_elong_EF1B/ribsomal_bS6"/>
</dbReference>
<evidence type="ECO:0000256" key="1">
    <source>
        <dbReference type="ARBA" id="ARBA00007411"/>
    </source>
</evidence>
<proteinExistence type="inferred from homology"/>
<comment type="caution">
    <text evidence="6">The sequence shown here is derived from an EMBL/GenBank/DDBJ whole genome shotgun (WGS) entry which is preliminary data.</text>
</comment>
<dbReference type="Proteomes" id="UP000663877">
    <property type="component" value="Unassembled WGS sequence"/>
</dbReference>
<evidence type="ECO:0000313" key="5">
    <source>
        <dbReference type="EMBL" id="CAF1145661.1"/>
    </source>
</evidence>
<evidence type="ECO:0000256" key="3">
    <source>
        <dbReference type="ARBA" id="ARBA00022917"/>
    </source>
</evidence>
<keyword evidence="3" id="KW-0648">Protein biosynthesis</keyword>
<name>A0A815DWR2_9BILA</name>
<dbReference type="PANTHER" id="PTHR11595">
    <property type="entry name" value="EF-HAND AND COILED-COIL DOMAIN-CONTAINING FAMILY MEMBER"/>
    <property type="match status" value="1"/>
</dbReference>
<evidence type="ECO:0000259" key="4">
    <source>
        <dbReference type="Pfam" id="PF00736"/>
    </source>
</evidence>
<reference evidence="6" key="1">
    <citation type="submission" date="2021-02" db="EMBL/GenBank/DDBJ databases">
        <authorList>
            <person name="Nowell W R."/>
        </authorList>
    </citation>
    <scope>NUCLEOTIDE SEQUENCE</scope>
</reference>
<dbReference type="Gene3D" id="3.30.70.60">
    <property type="match status" value="1"/>
</dbReference>
<accession>A0A815DWR2</accession>
<gene>
    <name evidence="5" type="ORF">BJG266_LOCUS23800</name>
    <name evidence="6" type="ORF">QVE165_LOCUS31576</name>
</gene>
<dbReference type="EMBL" id="CAJNOI010000162">
    <property type="protein sequence ID" value="CAF1145661.1"/>
    <property type="molecule type" value="Genomic_DNA"/>
</dbReference>
<dbReference type="Pfam" id="PF00736">
    <property type="entry name" value="EF1_GNE"/>
    <property type="match status" value="1"/>
</dbReference>
<dbReference type="InterPro" id="IPR036219">
    <property type="entry name" value="eEF-1beta-like_sf"/>
</dbReference>
<dbReference type="GO" id="GO:0003746">
    <property type="term" value="F:translation elongation factor activity"/>
    <property type="evidence" value="ECO:0007669"/>
    <property type="project" value="UniProtKB-KW"/>
</dbReference>
<dbReference type="EMBL" id="CAJNOM010000271">
    <property type="protein sequence ID" value="CAF1307070.1"/>
    <property type="molecule type" value="Genomic_DNA"/>
</dbReference>
<evidence type="ECO:0000313" key="6">
    <source>
        <dbReference type="EMBL" id="CAF1307070.1"/>
    </source>
</evidence>
<dbReference type="SUPFAM" id="SSF54984">
    <property type="entry name" value="eEF-1beta-like"/>
    <property type="match status" value="1"/>
</dbReference>
<dbReference type="GO" id="GO:0005829">
    <property type="term" value="C:cytosol"/>
    <property type="evidence" value="ECO:0007669"/>
    <property type="project" value="TreeGrafter"/>
</dbReference>
<dbReference type="CDD" id="cd00292">
    <property type="entry name" value="EF1B"/>
    <property type="match status" value="1"/>
</dbReference>
<dbReference type="OrthoDB" id="10050035at2759"/>
<keyword evidence="2" id="KW-0251">Elongation factor</keyword>
<sequence length="224" mass="24419">MNLEPAPIAKSEIVFDVKPWDDETNMKELEKNVRSIELDGLLWGTSSTSTTTTTATTSPTCGTTPANPSGQILNLAAKDAQTTYTRYSYSFTANHTSATLSFIMTGEGGDGPPHYWLLDEISVNHTNANADVLINGGFETGNLNGWTQFCNTSANCDTKSTNGYTRTVTSSCYAGTHCVYDSCKNTDYLEQSFSTVAGDYYFISYYLRIEPDAGGPLQMYVTLT</sequence>
<dbReference type="GO" id="GO:0005085">
    <property type="term" value="F:guanyl-nucleotide exchange factor activity"/>
    <property type="evidence" value="ECO:0007669"/>
    <property type="project" value="TreeGrafter"/>
</dbReference>
<evidence type="ECO:0000313" key="7">
    <source>
        <dbReference type="Proteomes" id="UP000663832"/>
    </source>
</evidence>
<keyword evidence="7" id="KW-1185">Reference proteome</keyword>
<dbReference type="GO" id="GO:0005853">
    <property type="term" value="C:eukaryotic translation elongation factor 1 complex"/>
    <property type="evidence" value="ECO:0007669"/>
    <property type="project" value="InterPro"/>
</dbReference>
<protein>
    <recommendedName>
        <fullName evidence="4">Translation elongation factor EF1B beta/delta subunit guanine nucleotide exchange domain-containing protein</fullName>
    </recommendedName>
</protein>
<dbReference type="Proteomes" id="UP000663832">
    <property type="component" value="Unassembled WGS sequence"/>
</dbReference>
<dbReference type="PANTHER" id="PTHR11595:SF21">
    <property type="entry name" value="ELONGATION FACTOR 1-BETA"/>
    <property type="match status" value="1"/>
</dbReference>
<dbReference type="AlphaFoldDB" id="A0A815DWR2"/>
<comment type="similarity">
    <text evidence="1">Belongs to the EF-1-beta/EF-1-delta family.</text>
</comment>
<dbReference type="Gene3D" id="2.60.120.260">
    <property type="entry name" value="Galactose-binding domain-like"/>
    <property type="match status" value="1"/>
</dbReference>
<dbReference type="InterPro" id="IPR014038">
    <property type="entry name" value="EF1B_bsu/dsu_GNE"/>
</dbReference>
<dbReference type="InterPro" id="IPR049720">
    <property type="entry name" value="EF1B_bsu/dsu"/>
</dbReference>
<feature type="domain" description="Translation elongation factor EF1B beta/delta subunit guanine nucleotide exchange" evidence="4">
    <location>
        <begin position="13"/>
        <end position="47"/>
    </location>
</feature>
<organism evidence="6 7">
    <name type="scientific">Adineta steineri</name>
    <dbReference type="NCBI Taxonomy" id="433720"/>
    <lineage>
        <taxon>Eukaryota</taxon>
        <taxon>Metazoa</taxon>
        <taxon>Spiralia</taxon>
        <taxon>Gnathifera</taxon>
        <taxon>Rotifera</taxon>
        <taxon>Eurotatoria</taxon>
        <taxon>Bdelloidea</taxon>
        <taxon>Adinetida</taxon>
        <taxon>Adinetidae</taxon>
        <taxon>Adineta</taxon>
    </lineage>
</organism>